<name>A0ABS0I2P6_9BACT</name>
<gene>
    <name evidence="1" type="ORF">I2H31_08020</name>
</gene>
<dbReference type="RefSeq" id="WP_196292461.1">
    <property type="nucleotide sequence ID" value="NZ_JADQDM010000002.1"/>
</dbReference>
<organism evidence="1 2">
    <name type="scientific">Hymenobacter ruricola</name>
    <dbReference type="NCBI Taxonomy" id="2791023"/>
    <lineage>
        <taxon>Bacteria</taxon>
        <taxon>Pseudomonadati</taxon>
        <taxon>Bacteroidota</taxon>
        <taxon>Cytophagia</taxon>
        <taxon>Cytophagales</taxon>
        <taxon>Hymenobacteraceae</taxon>
        <taxon>Hymenobacter</taxon>
    </lineage>
</organism>
<comment type="caution">
    <text evidence="1">The sequence shown here is derived from an EMBL/GenBank/DDBJ whole genome shotgun (WGS) entry which is preliminary data.</text>
</comment>
<accession>A0ABS0I2P6</accession>
<dbReference type="EMBL" id="JADQDM010000002">
    <property type="protein sequence ID" value="MBF9221046.1"/>
    <property type="molecule type" value="Genomic_DNA"/>
</dbReference>
<sequence>MVWLLRVVLWGGLLWPAVGWAQARAPAERDTVVGRKLVPRLPRNRFVVQYDSRYSIINHHLTTINGLKLGLEFKSRFRTGAAIYFLSTGVPTRQAKPDNAAEDADAQLRFRYLAAYAGYVLLEKPRWELSANLQLGLGSVYVLYEADDGDLDKTPRDFLGVVEPAFAAQYRLLHWAGFGTGIGWRQPTFVPVAVQKELNGPVFYLRANVFLGELVKVLKQKDPLFSQEGLRRE</sequence>
<dbReference type="Proteomes" id="UP000618931">
    <property type="component" value="Unassembled WGS sequence"/>
</dbReference>
<reference evidence="1 2" key="1">
    <citation type="submission" date="2020-11" db="EMBL/GenBank/DDBJ databases">
        <authorList>
            <person name="Kim M.K."/>
        </authorList>
    </citation>
    <scope>NUCLEOTIDE SEQUENCE [LARGE SCALE GENOMIC DNA]</scope>
    <source>
        <strain evidence="1 2">BT662</strain>
    </source>
</reference>
<keyword evidence="2" id="KW-1185">Reference proteome</keyword>
<evidence type="ECO:0008006" key="3">
    <source>
        <dbReference type="Google" id="ProtNLM"/>
    </source>
</evidence>
<evidence type="ECO:0000313" key="2">
    <source>
        <dbReference type="Proteomes" id="UP000618931"/>
    </source>
</evidence>
<evidence type="ECO:0000313" key="1">
    <source>
        <dbReference type="EMBL" id="MBF9221046.1"/>
    </source>
</evidence>
<protein>
    <recommendedName>
        <fullName evidence="3">DUF3575 domain-containing protein</fullName>
    </recommendedName>
</protein>
<proteinExistence type="predicted"/>